<dbReference type="Proteomes" id="UP000239735">
    <property type="component" value="Unassembled WGS sequence"/>
</dbReference>
<accession>A0A2N9M3X4</accession>
<dbReference type="SMART" id="SM00530">
    <property type="entry name" value="HTH_XRE"/>
    <property type="match status" value="1"/>
</dbReference>
<dbReference type="PROSITE" id="PS50943">
    <property type="entry name" value="HTH_CROC1"/>
    <property type="match status" value="1"/>
</dbReference>
<evidence type="ECO:0000259" key="1">
    <source>
        <dbReference type="PROSITE" id="PS50943"/>
    </source>
</evidence>
<dbReference type="AlphaFoldDB" id="A0A2N9M3X4"/>
<reference evidence="3" key="1">
    <citation type="submission" date="2018-02" db="EMBL/GenBank/DDBJ databases">
        <authorList>
            <person name="Hausmann B."/>
        </authorList>
    </citation>
    <scope>NUCLEOTIDE SEQUENCE [LARGE SCALE GENOMIC DNA]</scope>
    <source>
        <strain evidence="3">Peat soil MAG SbA5</strain>
    </source>
</reference>
<dbReference type="Pfam" id="PF12844">
    <property type="entry name" value="HTH_19"/>
    <property type="match status" value="1"/>
</dbReference>
<dbReference type="EMBL" id="OKRB01000137">
    <property type="protein sequence ID" value="SPE30166.1"/>
    <property type="molecule type" value="Genomic_DNA"/>
</dbReference>
<dbReference type="CDD" id="cd00093">
    <property type="entry name" value="HTH_XRE"/>
    <property type="match status" value="1"/>
</dbReference>
<evidence type="ECO:0000313" key="2">
    <source>
        <dbReference type="EMBL" id="SPE30166.1"/>
    </source>
</evidence>
<sequence>MSRSKSVQSLTIDWKAVGRRIRELRGFEVKQAEFAEMIGIGQSHISAIERGVKEPGALVLYRIGKLYGKTVEWLLTGNDE</sequence>
<feature type="domain" description="HTH cro/C1-type" evidence="1">
    <location>
        <begin position="31"/>
        <end position="74"/>
    </location>
</feature>
<organism evidence="2 3">
    <name type="scientific">Candidatus Sulfuritelmatomonas gaucii</name>
    <dbReference type="NCBI Taxonomy" id="2043161"/>
    <lineage>
        <taxon>Bacteria</taxon>
        <taxon>Pseudomonadati</taxon>
        <taxon>Acidobacteriota</taxon>
        <taxon>Terriglobia</taxon>
        <taxon>Terriglobales</taxon>
        <taxon>Acidobacteriaceae</taxon>
        <taxon>Candidatus Sulfuritelmatomonas</taxon>
    </lineage>
</organism>
<proteinExistence type="predicted"/>
<dbReference type="GO" id="GO:0003677">
    <property type="term" value="F:DNA binding"/>
    <property type="evidence" value="ECO:0007669"/>
    <property type="project" value="InterPro"/>
</dbReference>
<evidence type="ECO:0000313" key="3">
    <source>
        <dbReference type="Proteomes" id="UP000239735"/>
    </source>
</evidence>
<dbReference type="InterPro" id="IPR001387">
    <property type="entry name" value="Cro/C1-type_HTH"/>
</dbReference>
<dbReference type="InterPro" id="IPR010982">
    <property type="entry name" value="Lambda_DNA-bd_dom_sf"/>
</dbReference>
<protein>
    <submittedName>
        <fullName evidence="2">Prophage repressor</fullName>
    </submittedName>
</protein>
<dbReference type="SUPFAM" id="SSF47413">
    <property type="entry name" value="lambda repressor-like DNA-binding domains"/>
    <property type="match status" value="1"/>
</dbReference>
<gene>
    <name evidence="2" type="ORF">SBA5_760005</name>
</gene>
<name>A0A2N9M3X4_9BACT</name>
<dbReference type="Gene3D" id="1.10.260.40">
    <property type="entry name" value="lambda repressor-like DNA-binding domains"/>
    <property type="match status" value="1"/>
</dbReference>
<dbReference type="OrthoDB" id="2736385at2"/>